<feature type="transmembrane region" description="Helical" evidence="2">
    <location>
        <begin position="361"/>
        <end position="388"/>
    </location>
</feature>
<feature type="transmembrane region" description="Helical" evidence="2">
    <location>
        <begin position="63"/>
        <end position="84"/>
    </location>
</feature>
<proteinExistence type="predicted"/>
<dbReference type="EMBL" id="JBHTJV010000010">
    <property type="protein sequence ID" value="MFD0917250.1"/>
    <property type="molecule type" value="Genomic_DNA"/>
</dbReference>
<name>A0ABW3FJ51_9HYPH</name>
<reference evidence="4" key="1">
    <citation type="journal article" date="2019" name="Int. J. Syst. Evol. Microbiol.">
        <title>The Global Catalogue of Microorganisms (GCM) 10K type strain sequencing project: providing services to taxonomists for standard genome sequencing and annotation.</title>
        <authorList>
            <consortium name="The Broad Institute Genomics Platform"/>
            <consortium name="The Broad Institute Genome Sequencing Center for Infectious Disease"/>
            <person name="Wu L."/>
            <person name="Ma J."/>
        </authorList>
    </citation>
    <scope>NUCLEOTIDE SEQUENCE [LARGE SCALE GENOMIC DNA]</scope>
    <source>
        <strain evidence="4">CCUG 60023</strain>
    </source>
</reference>
<evidence type="ECO:0000256" key="1">
    <source>
        <dbReference type="SAM" id="MobiDB-lite"/>
    </source>
</evidence>
<keyword evidence="2" id="KW-0812">Transmembrane</keyword>
<comment type="caution">
    <text evidence="3">The sequence shown here is derived from an EMBL/GenBank/DDBJ whole genome shotgun (WGS) entry which is preliminary data.</text>
</comment>
<dbReference type="Proteomes" id="UP001597101">
    <property type="component" value="Unassembled WGS sequence"/>
</dbReference>
<dbReference type="RefSeq" id="WP_377213108.1">
    <property type="nucleotide sequence ID" value="NZ_JBHTJV010000010.1"/>
</dbReference>
<feature type="transmembrane region" description="Helical" evidence="2">
    <location>
        <begin position="125"/>
        <end position="151"/>
    </location>
</feature>
<sequence>MGETVRSFDLHALRIFHERGNIPASNICFDQHMKKVIPMKKNNDPKTAPRQLPKKKYPELDRWAVPVLSLVSGALLGVATPNLIDAEGISGIVKVGLLAGGASISAFCVNRIAIDKGTDLASRGYVTAGAASLFSVLFVGAGLFTSTLAGLTLPKVEKLRLAEHAQSYVLYIGERNTEAAKAGRTLPVVRAINRELPAKAACEIKISCVSGRGNGGYGTVARVLEEMAGRAGNVAEQVETGELTRQAKLKSLNALVGEYQEVLDREDSSLKEKRVKLQRIDAQIVQTVSELDEAIPVSFLRSYAEELSAGFVIANNSGATTRLNALLGKHGQSLKTVLETLEPRVTPRPVFPREAGVSDTLAYIGHFIPIAMLTAVVEVIFPVCLWIYTLVSLLWGHHVAVPDRRVEDGDSAKPNGKASNFDQSEEYLAAQARAVKTRRSNRHRQREDA</sequence>
<evidence type="ECO:0000256" key="2">
    <source>
        <dbReference type="SAM" id="Phobius"/>
    </source>
</evidence>
<organism evidence="3 4">
    <name type="scientific">Pseudahrensia aquimaris</name>
    <dbReference type="NCBI Taxonomy" id="744461"/>
    <lineage>
        <taxon>Bacteria</taxon>
        <taxon>Pseudomonadati</taxon>
        <taxon>Pseudomonadota</taxon>
        <taxon>Alphaproteobacteria</taxon>
        <taxon>Hyphomicrobiales</taxon>
        <taxon>Ahrensiaceae</taxon>
        <taxon>Pseudahrensia</taxon>
    </lineage>
</organism>
<evidence type="ECO:0000313" key="3">
    <source>
        <dbReference type="EMBL" id="MFD0917250.1"/>
    </source>
</evidence>
<keyword evidence="2" id="KW-0472">Membrane</keyword>
<protein>
    <submittedName>
        <fullName evidence="3">Uncharacterized protein</fullName>
    </submittedName>
</protein>
<keyword evidence="4" id="KW-1185">Reference proteome</keyword>
<feature type="region of interest" description="Disordered" evidence="1">
    <location>
        <begin position="405"/>
        <end position="425"/>
    </location>
</feature>
<gene>
    <name evidence="3" type="ORF">ACFQ14_12590</name>
</gene>
<feature type="transmembrane region" description="Helical" evidence="2">
    <location>
        <begin position="91"/>
        <end position="113"/>
    </location>
</feature>
<evidence type="ECO:0000313" key="4">
    <source>
        <dbReference type="Proteomes" id="UP001597101"/>
    </source>
</evidence>
<accession>A0ABW3FJ51</accession>
<keyword evidence="2" id="KW-1133">Transmembrane helix</keyword>